<reference evidence="5" key="1">
    <citation type="journal article" date="2014" name="Int. J. Syst. Evol. Microbiol.">
        <title>Complete genome sequence of Corynebacterium casei LMG S-19264T (=DSM 44701T), isolated from a smear-ripened cheese.</title>
        <authorList>
            <consortium name="US DOE Joint Genome Institute (JGI-PGF)"/>
            <person name="Walter F."/>
            <person name="Albersmeier A."/>
            <person name="Kalinowski J."/>
            <person name="Ruckert C."/>
        </authorList>
    </citation>
    <scope>NUCLEOTIDE SEQUENCE</scope>
    <source>
        <strain evidence="5">JCM 3346</strain>
    </source>
</reference>
<evidence type="ECO:0000313" key="6">
    <source>
        <dbReference type="Proteomes" id="UP000610303"/>
    </source>
</evidence>
<reference evidence="5" key="2">
    <citation type="submission" date="2020-09" db="EMBL/GenBank/DDBJ databases">
        <authorList>
            <person name="Sun Q."/>
            <person name="Ohkuma M."/>
        </authorList>
    </citation>
    <scope>NUCLEOTIDE SEQUENCE</scope>
    <source>
        <strain evidence="5">JCM 3346</strain>
    </source>
</reference>
<evidence type="ECO:0000256" key="1">
    <source>
        <dbReference type="ARBA" id="ARBA00023015"/>
    </source>
</evidence>
<dbReference type="AlphaFoldDB" id="A0A918CDR3"/>
<dbReference type="EMBL" id="BMRJ01000001">
    <property type="protein sequence ID" value="GGR18956.1"/>
    <property type="molecule type" value="Genomic_DNA"/>
</dbReference>
<gene>
    <name evidence="5" type="ORF">GCM10010196_10150</name>
</gene>
<keyword evidence="2" id="KW-0238">DNA-binding</keyword>
<dbReference type="SUPFAM" id="SSF51215">
    <property type="entry name" value="Regulatory protein AraC"/>
    <property type="match status" value="1"/>
</dbReference>
<dbReference type="SMART" id="SM00342">
    <property type="entry name" value="HTH_ARAC"/>
    <property type="match status" value="1"/>
</dbReference>
<keyword evidence="1" id="KW-0805">Transcription regulation</keyword>
<dbReference type="SUPFAM" id="SSF46689">
    <property type="entry name" value="Homeodomain-like"/>
    <property type="match status" value="1"/>
</dbReference>
<accession>A0A918CDR3</accession>
<name>A0A918CDR3_AGRME</name>
<dbReference type="InterPro" id="IPR003313">
    <property type="entry name" value="AraC-bd"/>
</dbReference>
<evidence type="ECO:0000313" key="5">
    <source>
        <dbReference type="EMBL" id="GGR18956.1"/>
    </source>
</evidence>
<dbReference type="Pfam" id="PF12833">
    <property type="entry name" value="HTH_18"/>
    <property type="match status" value="1"/>
</dbReference>
<dbReference type="GO" id="GO:0003700">
    <property type="term" value="F:DNA-binding transcription factor activity"/>
    <property type="evidence" value="ECO:0007669"/>
    <property type="project" value="InterPro"/>
</dbReference>
<dbReference type="Pfam" id="PF02311">
    <property type="entry name" value="AraC_binding"/>
    <property type="match status" value="1"/>
</dbReference>
<feature type="domain" description="HTH araC/xylS-type" evidence="4">
    <location>
        <begin position="184"/>
        <end position="285"/>
    </location>
</feature>
<dbReference type="InterPro" id="IPR037923">
    <property type="entry name" value="HTH-like"/>
</dbReference>
<evidence type="ECO:0000256" key="2">
    <source>
        <dbReference type="ARBA" id="ARBA00023125"/>
    </source>
</evidence>
<protein>
    <submittedName>
        <fullName evidence="5">AraC family transcriptional regulator</fullName>
    </submittedName>
</protein>
<proteinExistence type="predicted"/>
<sequence length="287" mass="31217">MVKIGSEGIPVVRFRRPGSAARVELVRVAELRDGEAAAAALREPQRPSFDLLIEVGAGRATHRVDQVEHRLRAGDLLWVRAGQVQQWGELSEWDGRVVLFRPEVITPASVELLRRAGVAGRAHWRRGSYPDEVVPLLQALEELDRGATRCTAAAVEHVLEAILLRLCSGAAPADPPRGSAALYERFVSLLDERGPRGIGRSVESAAQLLGCTPKTLTVAVREHGGRTAKQLIDERVILEAKRLLAHLPDAPVRDVAAALGFHDAANFSKFFKRHAAVTPAAFRSSSI</sequence>
<dbReference type="Proteomes" id="UP000610303">
    <property type="component" value="Unassembled WGS sequence"/>
</dbReference>
<evidence type="ECO:0000256" key="3">
    <source>
        <dbReference type="ARBA" id="ARBA00023163"/>
    </source>
</evidence>
<dbReference type="InterPro" id="IPR009057">
    <property type="entry name" value="Homeodomain-like_sf"/>
</dbReference>
<evidence type="ECO:0000259" key="4">
    <source>
        <dbReference type="PROSITE" id="PS01124"/>
    </source>
</evidence>
<comment type="caution">
    <text evidence="5">The sequence shown here is derived from an EMBL/GenBank/DDBJ whole genome shotgun (WGS) entry which is preliminary data.</text>
</comment>
<keyword evidence="6" id="KW-1185">Reference proteome</keyword>
<organism evidence="5 6">
    <name type="scientific">Agromyces mediolanus</name>
    <name type="common">Corynebacterium mediolanum</name>
    <dbReference type="NCBI Taxonomy" id="41986"/>
    <lineage>
        <taxon>Bacteria</taxon>
        <taxon>Bacillati</taxon>
        <taxon>Actinomycetota</taxon>
        <taxon>Actinomycetes</taxon>
        <taxon>Micrococcales</taxon>
        <taxon>Microbacteriaceae</taxon>
        <taxon>Agromyces</taxon>
    </lineage>
</organism>
<keyword evidence="3" id="KW-0804">Transcription</keyword>
<dbReference type="PROSITE" id="PS01124">
    <property type="entry name" value="HTH_ARAC_FAMILY_2"/>
    <property type="match status" value="1"/>
</dbReference>
<dbReference type="InterPro" id="IPR018060">
    <property type="entry name" value="HTH_AraC"/>
</dbReference>
<dbReference type="PANTHER" id="PTHR43280">
    <property type="entry name" value="ARAC-FAMILY TRANSCRIPTIONAL REGULATOR"/>
    <property type="match status" value="1"/>
</dbReference>
<dbReference type="PANTHER" id="PTHR43280:SF32">
    <property type="entry name" value="TRANSCRIPTIONAL REGULATORY PROTEIN"/>
    <property type="match status" value="1"/>
</dbReference>
<dbReference type="GO" id="GO:0043565">
    <property type="term" value="F:sequence-specific DNA binding"/>
    <property type="evidence" value="ECO:0007669"/>
    <property type="project" value="InterPro"/>
</dbReference>
<dbReference type="Gene3D" id="1.10.10.60">
    <property type="entry name" value="Homeodomain-like"/>
    <property type="match status" value="1"/>
</dbReference>